<evidence type="ECO:0000256" key="3">
    <source>
        <dbReference type="ARBA" id="ARBA00023125"/>
    </source>
</evidence>
<feature type="compositionally biased region" description="Low complexity" evidence="5">
    <location>
        <begin position="76"/>
        <end position="91"/>
    </location>
</feature>
<gene>
    <name evidence="7" type="ORF">H9622_15195</name>
</gene>
<comment type="similarity">
    <text evidence="1">Belongs to the LysR transcriptional regulatory family.</text>
</comment>
<evidence type="ECO:0000256" key="4">
    <source>
        <dbReference type="ARBA" id="ARBA00023163"/>
    </source>
</evidence>
<evidence type="ECO:0000313" key="8">
    <source>
        <dbReference type="Proteomes" id="UP000602532"/>
    </source>
</evidence>
<dbReference type="RefSeq" id="WP_191767265.1">
    <property type="nucleotide sequence ID" value="NZ_JACSPM010000007.1"/>
</dbReference>
<sequence>MNITLLQRFVAVVDAGAHVPRAAEKLGVPLASLHSSIDKLEAEVGHPLFTRSKSGWTLTPAGTLLLDEARARIAAEPAPAAKPAVRAGGKAKASKGKGRAPAVKGQPKPYKKRQGR</sequence>
<organism evidence="7 8">
    <name type="scientific">Microbacterium gallinarum</name>
    <dbReference type="NCBI Taxonomy" id="2762209"/>
    <lineage>
        <taxon>Bacteria</taxon>
        <taxon>Bacillati</taxon>
        <taxon>Actinomycetota</taxon>
        <taxon>Actinomycetes</taxon>
        <taxon>Micrococcales</taxon>
        <taxon>Microbacteriaceae</taxon>
        <taxon>Microbacterium</taxon>
    </lineage>
</organism>
<reference evidence="7 8" key="1">
    <citation type="submission" date="2020-08" db="EMBL/GenBank/DDBJ databases">
        <title>A Genomic Blueprint of the Chicken Gut Microbiome.</title>
        <authorList>
            <person name="Gilroy R."/>
            <person name="Ravi A."/>
            <person name="Getino M."/>
            <person name="Pursley I."/>
            <person name="Horton D.L."/>
            <person name="Alikhan N.-F."/>
            <person name="Baker D."/>
            <person name="Gharbi K."/>
            <person name="Hall N."/>
            <person name="Watson M."/>
            <person name="Adriaenssens E.M."/>
            <person name="Foster-Nyarko E."/>
            <person name="Jarju S."/>
            <person name="Secka A."/>
            <person name="Antonio M."/>
            <person name="Oren A."/>
            <person name="Chaudhuri R."/>
            <person name="La Ragione R.M."/>
            <person name="Hildebrand F."/>
            <person name="Pallen M.J."/>
        </authorList>
    </citation>
    <scope>NUCLEOTIDE SEQUENCE [LARGE SCALE GENOMIC DNA]</scope>
    <source>
        <strain evidence="7 8">Sa1CUA4</strain>
    </source>
</reference>
<evidence type="ECO:0000259" key="6">
    <source>
        <dbReference type="PROSITE" id="PS50931"/>
    </source>
</evidence>
<evidence type="ECO:0000256" key="5">
    <source>
        <dbReference type="SAM" id="MobiDB-lite"/>
    </source>
</evidence>
<evidence type="ECO:0000313" key="7">
    <source>
        <dbReference type="EMBL" id="MBD8024929.1"/>
    </source>
</evidence>
<evidence type="ECO:0000256" key="2">
    <source>
        <dbReference type="ARBA" id="ARBA00023015"/>
    </source>
</evidence>
<feature type="region of interest" description="Disordered" evidence="5">
    <location>
        <begin position="76"/>
        <end position="116"/>
    </location>
</feature>
<dbReference type="InterPro" id="IPR000847">
    <property type="entry name" value="LysR_HTH_N"/>
</dbReference>
<dbReference type="Proteomes" id="UP000602532">
    <property type="component" value="Unassembled WGS sequence"/>
</dbReference>
<keyword evidence="3" id="KW-0238">DNA-binding</keyword>
<dbReference type="PANTHER" id="PTHR30126">
    <property type="entry name" value="HTH-TYPE TRANSCRIPTIONAL REGULATOR"/>
    <property type="match status" value="1"/>
</dbReference>
<dbReference type="Pfam" id="PF00126">
    <property type="entry name" value="HTH_1"/>
    <property type="match status" value="1"/>
</dbReference>
<dbReference type="InterPro" id="IPR036388">
    <property type="entry name" value="WH-like_DNA-bd_sf"/>
</dbReference>
<comment type="caution">
    <text evidence="7">The sequence shown here is derived from an EMBL/GenBank/DDBJ whole genome shotgun (WGS) entry which is preliminary data.</text>
</comment>
<protein>
    <submittedName>
        <fullName evidence="7">LysR family transcriptional regulator</fullName>
    </submittedName>
</protein>
<dbReference type="PANTHER" id="PTHR30126:SF40">
    <property type="entry name" value="HTH-TYPE TRANSCRIPTIONAL REGULATOR GLTR"/>
    <property type="match status" value="1"/>
</dbReference>
<feature type="domain" description="HTH lysR-type" evidence="6">
    <location>
        <begin position="1"/>
        <end position="59"/>
    </location>
</feature>
<dbReference type="EMBL" id="JACSPM010000007">
    <property type="protein sequence ID" value="MBD8024929.1"/>
    <property type="molecule type" value="Genomic_DNA"/>
</dbReference>
<proteinExistence type="inferred from homology"/>
<keyword evidence="2" id="KW-0805">Transcription regulation</keyword>
<name>A0ABR8X6H8_9MICO</name>
<dbReference type="Gene3D" id="1.10.10.10">
    <property type="entry name" value="Winged helix-like DNA-binding domain superfamily/Winged helix DNA-binding domain"/>
    <property type="match status" value="1"/>
</dbReference>
<dbReference type="PROSITE" id="PS50931">
    <property type="entry name" value="HTH_LYSR"/>
    <property type="match status" value="1"/>
</dbReference>
<keyword evidence="8" id="KW-1185">Reference proteome</keyword>
<dbReference type="InterPro" id="IPR036390">
    <property type="entry name" value="WH_DNA-bd_sf"/>
</dbReference>
<dbReference type="SUPFAM" id="SSF46785">
    <property type="entry name" value="Winged helix' DNA-binding domain"/>
    <property type="match status" value="1"/>
</dbReference>
<keyword evidence="4" id="KW-0804">Transcription</keyword>
<evidence type="ECO:0000256" key="1">
    <source>
        <dbReference type="ARBA" id="ARBA00009437"/>
    </source>
</evidence>
<accession>A0ABR8X6H8</accession>